<organism evidence="3">
    <name type="scientific">marine metagenome</name>
    <dbReference type="NCBI Taxonomy" id="408172"/>
    <lineage>
        <taxon>unclassified sequences</taxon>
        <taxon>metagenomes</taxon>
        <taxon>ecological metagenomes</taxon>
    </lineage>
</organism>
<dbReference type="InterPro" id="IPR052025">
    <property type="entry name" value="Xyloglucanase_GH74"/>
</dbReference>
<accession>A0A381S0F0</accession>
<dbReference type="CDD" id="cd15482">
    <property type="entry name" value="Sialidase_non-viral"/>
    <property type="match status" value="1"/>
</dbReference>
<proteinExistence type="predicted"/>
<evidence type="ECO:0000259" key="2">
    <source>
        <dbReference type="Pfam" id="PF15902"/>
    </source>
</evidence>
<dbReference type="AlphaFoldDB" id="A0A381S0F0"/>
<dbReference type="EMBL" id="UINC01002449">
    <property type="protein sequence ID" value="SUZ96798.1"/>
    <property type="molecule type" value="Genomic_DNA"/>
</dbReference>
<protein>
    <recommendedName>
        <fullName evidence="2">Sortilin N-terminal domain-containing protein</fullName>
    </recommendedName>
</protein>
<dbReference type="Pfam" id="PF15902">
    <property type="entry name" value="Sortilin-Vps10"/>
    <property type="match status" value="1"/>
</dbReference>
<dbReference type="InterPro" id="IPR031778">
    <property type="entry name" value="Sortilin_N"/>
</dbReference>
<evidence type="ECO:0000256" key="1">
    <source>
        <dbReference type="ARBA" id="ARBA00022737"/>
    </source>
</evidence>
<keyword evidence="1" id="KW-0677">Repeat</keyword>
<sequence length="1044" mass="114783">MFAKCLTLAVSAVAAFSILGVTTPDPFAQEAGSVVLDETLLEGYRWRNLGPDRGGRSIAVSGVIGQPEVAYFGAVGGGLWKTTDGGENWGAVTDYQITSASVGAVAVSESTPDLVFIGTGETCIRGNILPGDGVYRSRDAGESWEHVGFAESHGISKIRIHPTNPDIIYVASFGKYSVPSEERGVFRSTDGGDSWERVLFRNAQTGAIDLAIDRNNPDVIYASLWEAFRKEYTMSSGGTGSGMFKSTDGGETWMEMTRNTGMPQEGVVGRIGLAVSSANSDVVYSLFENDNGGLFRSNDAGATWELVNDERRIRQRAFYYTHVFADHQDENVVYMENTSVFRSEDGGATLEVINNGTHGDFHDFWIDPYDPTHLVVGNDGGGAVSTNTGGSWTDQEFSTAQFYHGITTDHIPFHVCGSQQDNSTLCLPSAWNAGQFDFTEGSMDVAYRAGGGEPGYIAPDPKDLNIFYSGTNNGRYVDKYNRTLNSSREVAPYPWFYSGEPASEMVERWQWTFPIIFSPIDQNVLYVSSNRLWRTTDAGNSWDVLSPDLTRADPETLGHSGGPITGDMNGPEVYATIFSVGPGKVDIDVIWTGSDDGLVHVTQDGGANWTNVTPEDMPVFGRVSQIDASIFDAGRAYISVRLPLLDDFRPYIWKTDDYGATWTKIVNGIRDDAYVNAVREDPGRSGLLYAATNHGVYISYDDGAWWQELNPNLPDLPIADLIVEHNELAIASHGRGFWVLDNMAPLRQATPNMTDEALVFFEPPAAYRTANGATLSWWLNEEPEEVKLEIMDAAGVVVRTFEPEDPNAARDRWSGAVLPAEAGLNHFVWDLQTDPAPTFPGMILWGVRTMAPKVPPGIYTVRITADGRTRTTQLEVRANPWITDVTVADMQEQYEFGREIQAKVNEANSAVIAIRRAKIQLADRLGQSDDRALADAGEQLRMNVSDVEANIYQVRNRSNQDPLNFPIKVNNRLANLLSMLERGDGAPNNGMREVFDIMVDELAGYTVRLEGIWETDLAAVNAELRRLGLDSIDPADERTELIIQ</sequence>
<dbReference type="SUPFAM" id="SSF110296">
    <property type="entry name" value="Oligoxyloglucan reducing end-specific cellobiohydrolase"/>
    <property type="match status" value="3"/>
</dbReference>
<dbReference type="PANTHER" id="PTHR43739:SF5">
    <property type="entry name" value="EXO-ALPHA-SIALIDASE"/>
    <property type="match status" value="1"/>
</dbReference>
<gene>
    <name evidence="3" type="ORF">METZ01_LOCUS49652</name>
</gene>
<reference evidence="3" key="1">
    <citation type="submission" date="2018-05" db="EMBL/GenBank/DDBJ databases">
        <authorList>
            <person name="Lanie J.A."/>
            <person name="Ng W.-L."/>
            <person name="Kazmierczak K.M."/>
            <person name="Andrzejewski T.M."/>
            <person name="Davidsen T.M."/>
            <person name="Wayne K.J."/>
            <person name="Tettelin H."/>
            <person name="Glass J.I."/>
            <person name="Rusch D."/>
            <person name="Podicherti R."/>
            <person name="Tsui H.-C.T."/>
            <person name="Winkler M.E."/>
        </authorList>
    </citation>
    <scope>NUCLEOTIDE SEQUENCE</scope>
</reference>
<dbReference type="Gene3D" id="2.130.10.10">
    <property type="entry name" value="YVTN repeat-like/Quinoprotein amine dehydrogenase"/>
    <property type="match status" value="4"/>
</dbReference>
<dbReference type="InterPro" id="IPR015943">
    <property type="entry name" value="WD40/YVTN_repeat-like_dom_sf"/>
</dbReference>
<feature type="domain" description="Sortilin N-terminal" evidence="2">
    <location>
        <begin position="134"/>
        <end position="260"/>
    </location>
</feature>
<dbReference type="PANTHER" id="PTHR43739">
    <property type="entry name" value="XYLOGLUCANASE (EUROFUNG)"/>
    <property type="match status" value="1"/>
</dbReference>
<name>A0A381S0F0_9ZZZZ</name>
<dbReference type="GO" id="GO:0010411">
    <property type="term" value="P:xyloglucan metabolic process"/>
    <property type="evidence" value="ECO:0007669"/>
    <property type="project" value="TreeGrafter"/>
</dbReference>
<evidence type="ECO:0000313" key="3">
    <source>
        <dbReference type="EMBL" id="SUZ96798.1"/>
    </source>
</evidence>
<dbReference type="Gene3D" id="2.60.40.4070">
    <property type="match status" value="1"/>
</dbReference>